<proteinExistence type="predicted"/>
<evidence type="ECO:0000256" key="3">
    <source>
        <dbReference type="ARBA" id="ARBA00022519"/>
    </source>
</evidence>
<evidence type="ECO:0000256" key="1">
    <source>
        <dbReference type="ARBA" id="ARBA00004533"/>
    </source>
</evidence>
<accession>A0A1N7M088</accession>
<feature type="transmembrane region" description="Helical" evidence="7">
    <location>
        <begin position="6"/>
        <end position="35"/>
    </location>
</feature>
<keyword evidence="3" id="KW-0997">Cell inner membrane</keyword>
<evidence type="ECO:0000313" key="9">
    <source>
        <dbReference type="Proteomes" id="UP000186917"/>
    </source>
</evidence>
<comment type="subcellular location">
    <subcellularLocation>
        <location evidence="1">Cell inner membrane</location>
    </subcellularLocation>
</comment>
<dbReference type="EMBL" id="FTOR01000001">
    <property type="protein sequence ID" value="SIS79520.1"/>
    <property type="molecule type" value="Genomic_DNA"/>
</dbReference>
<dbReference type="CDD" id="cd07984">
    <property type="entry name" value="LPLAT_LABLAT-like"/>
    <property type="match status" value="1"/>
</dbReference>
<dbReference type="PANTHER" id="PTHR30606:SF10">
    <property type="entry name" value="PHOSPHATIDYLINOSITOL MANNOSIDE ACYLTRANSFERASE"/>
    <property type="match status" value="1"/>
</dbReference>
<evidence type="ECO:0000256" key="7">
    <source>
        <dbReference type="SAM" id="Phobius"/>
    </source>
</evidence>
<evidence type="ECO:0000313" key="8">
    <source>
        <dbReference type="EMBL" id="SIS79520.1"/>
    </source>
</evidence>
<protein>
    <submittedName>
        <fullName evidence="8">KDO2-lipid IV(A) lauroyltransferase</fullName>
    </submittedName>
</protein>
<keyword evidence="2" id="KW-1003">Cell membrane</keyword>
<dbReference type="PIRSF" id="PIRSF026649">
    <property type="entry name" value="MsbB"/>
    <property type="match status" value="1"/>
</dbReference>
<keyword evidence="7" id="KW-0812">Transmembrane</keyword>
<dbReference type="GO" id="GO:0016746">
    <property type="term" value="F:acyltransferase activity"/>
    <property type="evidence" value="ECO:0007669"/>
    <property type="project" value="UniProtKB-KW"/>
</dbReference>
<dbReference type="InterPro" id="IPR004960">
    <property type="entry name" value="LipA_acyltrans"/>
</dbReference>
<evidence type="ECO:0000256" key="4">
    <source>
        <dbReference type="ARBA" id="ARBA00022679"/>
    </source>
</evidence>
<dbReference type="RefSeq" id="WP_076376687.1">
    <property type="nucleotide sequence ID" value="NZ_AP017422.1"/>
</dbReference>
<name>A0A1N7M088_9BACT</name>
<evidence type="ECO:0000256" key="5">
    <source>
        <dbReference type="ARBA" id="ARBA00023136"/>
    </source>
</evidence>
<keyword evidence="7" id="KW-1133">Transmembrane helix</keyword>
<dbReference type="Proteomes" id="UP000186917">
    <property type="component" value="Unassembled WGS sequence"/>
</dbReference>
<dbReference type="PANTHER" id="PTHR30606">
    <property type="entry name" value="LIPID A BIOSYNTHESIS LAUROYL ACYLTRANSFERASE"/>
    <property type="match status" value="1"/>
</dbReference>
<reference evidence="9" key="1">
    <citation type="submission" date="2017-01" db="EMBL/GenBank/DDBJ databases">
        <authorList>
            <person name="Varghese N."/>
            <person name="Submissions S."/>
        </authorList>
    </citation>
    <scope>NUCLEOTIDE SEQUENCE [LARGE SCALE GENOMIC DNA]</scope>
    <source>
        <strain evidence="9">DSM 21054</strain>
    </source>
</reference>
<organism evidence="8 9">
    <name type="scientific">Filimonas lacunae</name>
    <dbReference type="NCBI Taxonomy" id="477680"/>
    <lineage>
        <taxon>Bacteria</taxon>
        <taxon>Pseudomonadati</taxon>
        <taxon>Bacteroidota</taxon>
        <taxon>Chitinophagia</taxon>
        <taxon>Chitinophagales</taxon>
        <taxon>Chitinophagaceae</taxon>
        <taxon>Filimonas</taxon>
    </lineage>
</organism>
<keyword evidence="5 7" id="KW-0472">Membrane</keyword>
<keyword evidence="4 8" id="KW-0808">Transferase</keyword>
<dbReference type="Pfam" id="PF03279">
    <property type="entry name" value="Lip_A_acyltrans"/>
    <property type="match status" value="1"/>
</dbReference>
<sequence length="293" mass="34592">MYYIVFGILYLFSLLPFRVLYLFSDFAAFLLYYVIRYRRDVVMENLRTAFPEKSAEELTRISKKFYRNFTDNFIEAIKLFSISAKEVDKRFKVDYSALHEAFKTGQKAQIHLAHFFNWEVANIAFSIHNPFQQLVVYMPIKNQVMERLFRHLRMRFGGGLIAATNYRKEILPYLRKQHCLILVADQSAGAADHSYWLPFFGKMTPFVTGPEKGSRLSNAAVLMGSIQKVKRGYYQASIKLYTTTPKELPDGEITKALAHYIEDRIREQPENYLWSHRRWKKVYDEQRHGHLVI</sequence>
<dbReference type="GO" id="GO:0009247">
    <property type="term" value="P:glycolipid biosynthetic process"/>
    <property type="evidence" value="ECO:0007669"/>
    <property type="project" value="UniProtKB-ARBA"/>
</dbReference>
<dbReference type="STRING" id="477680.SAMN05421788_1011257"/>
<dbReference type="GO" id="GO:0005886">
    <property type="term" value="C:plasma membrane"/>
    <property type="evidence" value="ECO:0007669"/>
    <property type="project" value="UniProtKB-SubCell"/>
</dbReference>
<keyword evidence="6" id="KW-0012">Acyltransferase</keyword>
<evidence type="ECO:0000256" key="6">
    <source>
        <dbReference type="ARBA" id="ARBA00023315"/>
    </source>
</evidence>
<dbReference type="AlphaFoldDB" id="A0A1N7M088"/>
<gene>
    <name evidence="8" type="ORF">SAMN05421788_1011257</name>
</gene>
<keyword evidence="9" id="KW-1185">Reference proteome</keyword>
<evidence type="ECO:0000256" key="2">
    <source>
        <dbReference type="ARBA" id="ARBA00022475"/>
    </source>
</evidence>
<dbReference type="OrthoDB" id="9801955at2"/>